<sequence>MRSCYGTSLQPCGCHPRNSSQEQCHYGQCRSLAPVASVGTARVDAGPVLDLIARIAHVVAIVAQVTRRAVPFCPDSTVHGRRFDAVFRLEHVVTRFRFEWRRLVRHQHVRAVHAMCRRTLIAQDR</sequence>
<protein>
    <submittedName>
        <fullName evidence="1">(northern house mosquito) hypothetical protein</fullName>
    </submittedName>
</protein>
<proteinExistence type="predicted"/>
<accession>A0A8D8MR13</accession>
<dbReference type="EMBL" id="HBUE01101152">
    <property type="protein sequence ID" value="CAG6485415.1"/>
    <property type="molecule type" value="Transcribed_RNA"/>
</dbReference>
<organism evidence="1">
    <name type="scientific">Culex pipiens</name>
    <name type="common">House mosquito</name>
    <dbReference type="NCBI Taxonomy" id="7175"/>
    <lineage>
        <taxon>Eukaryota</taxon>
        <taxon>Metazoa</taxon>
        <taxon>Ecdysozoa</taxon>
        <taxon>Arthropoda</taxon>
        <taxon>Hexapoda</taxon>
        <taxon>Insecta</taxon>
        <taxon>Pterygota</taxon>
        <taxon>Neoptera</taxon>
        <taxon>Endopterygota</taxon>
        <taxon>Diptera</taxon>
        <taxon>Nematocera</taxon>
        <taxon>Culicoidea</taxon>
        <taxon>Culicidae</taxon>
        <taxon>Culicinae</taxon>
        <taxon>Culicini</taxon>
        <taxon>Culex</taxon>
        <taxon>Culex</taxon>
    </lineage>
</organism>
<reference evidence="1" key="1">
    <citation type="submission" date="2021-05" db="EMBL/GenBank/DDBJ databases">
        <authorList>
            <person name="Alioto T."/>
            <person name="Alioto T."/>
            <person name="Gomez Garrido J."/>
        </authorList>
    </citation>
    <scope>NUCLEOTIDE SEQUENCE</scope>
</reference>
<dbReference type="EMBL" id="HBUE01322293">
    <property type="protein sequence ID" value="CAG6588845.1"/>
    <property type="molecule type" value="Transcribed_RNA"/>
</dbReference>
<evidence type="ECO:0000313" key="1">
    <source>
        <dbReference type="EMBL" id="CAG6536845.1"/>
    </source>
</evidence>
<name>A0A8D8MR13_CULPI</name>
<dbReference type="EMBL" id="HBUE01215733">
    <property type="protein sequence ID" value="CAG6536845.1"/>
    <property type="molecule type" value="Transcribed_RNA"/>
</dbReference>
<dbReference type="AlphaFoldDB" id="A0A8D8MR13"/>
<dbReference type="EMBL" id="HBUE01101157">
    <property type="protein sequence ID" value="CAG6485418.1"/>
    <property type="molecule type" value="Transcribed_RNA"/>
</dbReference>